<dbReference type="EMBL" id="JBHSWI010000001">
    <property type="protein sequence ID" value="MFC6647222.1"/>
    <property type="molecule type" value="Genomic_DNA"/>
</dbReference>
<dbReference type="Gene3D" id="3.40.50.720">
    <property type="entry name" value="NAD(P)-binding Rossmann-like Domain"/>
    <property type="match status" value="1"/>
</dbReference>
<keyword evidence="7" id="KW-1185">Reference proteome</keyword>
<gene>
    <name evidence="6" type="ORF">ACFQBQ_16925</name>
</gene>
<dbReference type="Gene3D" id="3.30.360.10">
    <property type="entry name" value="Dihydrodipicolinate Reductase, domain 2"/>
    <property type="match status" value="1"/>
</dbReference>
<dbReference type="InterPro" id="IPR051317">
    <property type="entry name" value="Gfo/Idh/MocA_oxidoreduct"/>
</dbReference>
<feature type="compositionally biased region" description="Acidic residues" evidence="3">
    <location>
        <begin position="279"/>
        <end position="289"/>
    </location>
</feature>
<sequence>MSNSLPIRVAVVGFGLGGRVFHCPFVSAVPGLELAGIVQRRGDSAAEAYPSATIFRSSEEMLADPSIDLVAVTTPNETHFPLAKAALEAGKHVVVDKPMCGTSAQVRELIDLSKVQGKVLAPFHNRRFDGDFLTVKKLLAEGALGRVAQIFSRFERFRPEPRAGSWKEASGDDTGLLFDLGPHVVDQALALFGTPARVSASVRRERDQTAIDDAFTVVLEYDQPALRYTCEATLLSAEPQPRFVVQGTRGSYVKHGVDPQEPALVGGAQVPPTESAEPWLDEPESAWGG</sequence>
<accession>A0ABW1ZCS2</accession>
<dbReference type="SUPFAM" id="SSF51735">
    <property type="entry name" value="NAD(P)-binding Rossmann-fold domains"/>
    <property type="match status" value="1"/>
</dbReference>
<dbReference type="InterPro" id="IPR000683">
    <property type="entry name" value="Gfo/Idh/MocA-like_OxRdtase_N"/>
</dbReference>
<dbReference type="InterPro" id="IPR036291">
    <property type="entry name" value="NAD(P)-bd_dom_sf"/>
</dbReference>
<dbReference type="InterPro" id="IPR055170">
    <property type="entry name" value="GFO_IDH_MocA-like_dom"/>
</dbReference>
<dbReference type="PANTHER" id="PTHR43708">
    <property type="entry name" value="CONSERVED EXPRESSED OXIDOREDUCTASE (EUROFUNG)"/>
    <property type="match status" value="1"/>
</dbReference>
<feature type="domain" description="Gfo/Idh/MocA-like oxidoreductase N-terminal" evidence="4">
    <location>
        <begin position="7"/>
        <end position="122"/>
    </location>
</feature>
<feature type="domain" description="GFO/IDH/MocA-like oxidoreductase" evidence="5">
    <location>
        <begin position="132"/>
        <end position="252"/>
    </location>
</feature>
<dbReference type="PANTHER" id="PTHR43708:SF5">
    <property type="entry name" value="CONSERVED EXPRESSED OXIDOREDUCTASE (EUROFUNG)-RELATED"/>
    <property type="match status" value="1"/>
</dbReference>
<keyword evidence="2" id="KW-0560">Oxidoreductase</keyword>
<proteinExistence type="inferred from homology"/>
<evidence type="ECO:0000259" key="4">
    <source>
        <dbReference type="Pfam" id="PF01408"/>
    </source>
</evidence>
<organism evidence="6 7">
    <name type="scientific">Granulicella cerasi</name>
    <dbReference type="NCBI Taxonomy" id="741063"/>
    <lineage>
        <taxon>Bacteria</taxon>
        <taxon>Pseudomonadati</taxon>
        <taxon>Acidobacteriota</taxon>
        <taxon>Terriglobia</taxon>
        <taxon>Terriglobales</taxon>
        <taxon>Acidobacteriaceae</taxon>
        <taxon>Granulicella</taxon>
    </lineage>
</organism>
<name>A0ABW1ZCS2_9BACT</name>
<evidence type="ECO:0000313" key="7">
    <source>
        <dbReference type="Proteomes" id="UP001596391"/>
    </source>
</evidence>
<dbReference type="SUPFAM" id="SSF55347">
    <property type="entry name" value="Glyceraldehyde-3-phosphate dehydrogenase-like, C-terminal domain"/>
    <property type="match status" value="1"/>
</dbReference>
<dbReference type="Proteomes" id="UP001596391">
    <property type="component" value="Unassembled WGS sequence"/>
</dbReference>
<comment type="similarity">
    <text evidence="1">Belongs to the Gfo/Idh/MocA family.</text>
</comment>
<evidence type="ECO:0000256" key="1">
    <source>
        <dbReference type="ARBA" id="ARBA00010928"/>
    </source>
</evidence>
<feature type="region of interest" description="Disordered" evidence="3">
    <location>
        <begin position="256"/>
        <end position="289"/>
    </location>
</feature>
<evidence type="ECO:0000313" key="6">
    <source>
        <dbReference type="EMBL" id="MFC6647222.1"/>
    </source>
</evidence>
<comment type="caution">
    <text evidence="6">The sequence shown here is derived from an EMBL/GenBank/DDBJ whole genome shotgun (WGS) entry which is preliminary data.</text>
</comment>
<reference evidence="7" key="1">
    <citation type="journal article" date="2019" name="Int. J. Syst. Evol. Microbiol.">
        <title>The Global Catalogue of Microorganisms (GCM) 10K type strain sequencing project: providing services to taxonomists for standard genome sequencing and annotation.</title>
        <authorList>
            <consortium name="The Broad Institute Genomics Platform"/>
            <consortium name="The Broad Institute Genome Sequencing Center for Infectious Disease"/>
            <person name="Wu L."/>
            <person name="Ma J."/>
        </authorList>
    </citation>
    <scope>NUCLEOTIDE SEQUENCE [LARGE SCALE GENOMIC DNA]</scope>
    <source>
        <strain evidence="7">CGMCC 1.16026</strain>
    </source>
</reference>
<dbReference type="RefSeq" id="WP_390236117.1">
    <property type="nucleotide sequence ID" value="NZ_JBHSWI010000001.1"/>
</dbReference>
<evidence type="ECO:0000256" key="3">
    <source>
        <dbReference type="SAM" id="MobiDB-lite"/>
    </source>
</evidence>
<dbReference type="Pfam" id="PF22725">
    <property type="entry name" value="GFO_IDH_MocA_C3"/>
    <property type="match status" value="1"/>
</dbReference>
<evidence type="ECO:0000256" key="2">
    <source>
        <dbReference type="ARBA" id="ARBA00023002"/>
    </source>
</evidence>
<protein>
    <submittedName>
        <fullName evidence="6">Gfo/Idh/MocA family oxidoreductase</fullName>
    </submittedName>
</protein>
<dbReference type="Pfam" id="PF01408">
    <property type="entry name" value="GFO_IDH_MocA"/>
    <property type="match status" value="1"/>
</dbReference>
<evidence type="ECO:0000259" key="5">
    <source>
        <dbReference type="Pfam" id="PF22725"/>
    </source>
</evidence>